<dbReference type="SUPFAM" id="SSF55681">
    <property type="entry name" value="Class II aaRS and biotin synthetases"/>
    <property type="match status" value="2"/>
</dbReference>
<dbReference type="InterPro" id="IPR027417">
    <property type="entry name" value="P-loop_NTPase"/>
</dbReference>
<dbReference type="AlphaFoldDB" id="A0AAN7Z3P8"/>
<dbReference type="PANTHER" id="PTHR11451:SF44">
    <property type="entry name" value="THREONINE--TRNA LIGASE, CHLOROPLASTIC_MITOCHONDRIAL 2"/>
    <property type="match status" value="1"/>
</dbReference>
<dbReference type="Proteomes" id="UP001344447">
    <property type="component" value="Unassembled WGS sequence"/>
</dbReference>
<dbReference type="PANTHER" id="PTHR11451">
    <property type="entry name" value="THREONINE-TRNA LIGASE"/>
    <property type="match status" value="1"/>
</dbReference>
<accession>A0AAN7Z3P8</accession>
<evidence type="ECO:0000259" key="2">
    <source>
        <dbReference type="Pfam" id="PF13614"/>
    </source>
</evidence>
<evidence type="ECO:0000313" key="4">
    <source>
        <dbReference type="Proteomes" id="UP001344447"/>
    </source>
</evidence>
<name>A0AAN7Z3P8_9MYCE</name>
<dbReference type="GO" id="GO:0006435">
    <property type="term" value="P:threonyl-tRNA aminoacylation"/>
    <property type="evidence" value="ECO:0007669"/>
    <property type="project" value="TreeGrafter"/>
</dbReference>
<gene>
    <name evidence="3" type="ORF">RB653_004917</name>
</gene>
<dbReference type="SUPFAM" id="SSF52540">
    <property type="entry name" value="P-loop containing nucleoside triphosphate hydrolases"/>
    <property type="match status" value="1"/>
</dbReference>
<dbReference type="Gene3D" id="3.40.50.300">
    <property type="entry name" value="P-loop containing nucleotide triphosphate hydrolases"/>
    <property type="match status" value="2"/>
</dbReference>
<comment type="caution">
    <text evidence="3">The sequence shown here is derived from an EMBL/GenBank/DDBJ whole genome shotgun (WGS) entry which is preliminary data.</text>
</comment>
<dbReference type="Pfam" id="PF13614">
    <property type="entry name" value="AAA_31"/>
    <property type="match status" value="1"/>
</dbReference>
<dbReference type="Gene3D" id="3.30.930.10">
    <property type="entry name" value="Bira Bifunctional Protein, Domain 2"/>
    <property type="match status" value="2"/>
</dbReference>
<dbReference type="CDD" id="cd02042">
    <property type="entry name" value="ParAB_family"/>
    <property type="match status" value="1"/>
</dbReference>
<keyword evidence="1" id="KW-0648">Protein biosynthesis</keyword>
<dbReference type="InterPro" id="IPR005350">
    <property type="entry name" value="UPF0137"/>
</dbReference>
<proteinExistence type="predicted"/>
<sequence length="473" mass="53451">MPKRHLFQDRAAAKLRFKENPFKVELIEGFEEEAPGIPFIYPKGMIICNRLVDFLRDLMLSSGYDEIKTPQLMNQELWERSELSTRPEKSIGTDADWEIATSGLKEALEDWKKQFRVNEGDGAFYGPKIDIQIKDALGRSWQCGTVQLDMALPEKFELENIDKDGLAKHPKKGANPSPLVLQVKAMPVITVSSFKGGTAKTSSSLNLGAALALFHHQNVLLIDFDAQANLTTGLGYDPDAQDSLAPGVKSIEEVILSTPYPNLSLIAADTWLERVEVTQALAADRNDTFLEVIEETYPGKILETKVRRDVAVSESSIYGKSIFDTAPKSRAALDFTELAQEILQRLSLFSGVFKVHPLSEKDQETLREILQEYRPVEEDFLTLASVTSEIKAISNQAVILHGERIQKAQLILKHYRDGAFSRWLMSTYGNRQTPYNFLQYYEFYLQLPVPLQDKLEDIPRQAIYTLASRDISW</sequence>
<dbReference type="GO" id="GO:0004829">
    <property type="term" value="F:threonine-tRNA ligase activity"/>
    <property type="evidence" value="ECO:0007669"/>
    <property type="project" value="TreeGrafter"/>
</dbReference>
<keyword evidence="4" id="KW-1185">Reference proteome</keyword>
<dbReference type="InterPro" id="IPR025669">
    <property type="entry name" value="AAA_dom"/>
</dbReference>
<feature type="non-terminal residue" evidence="3">
    <location>
        <position position="473"/>
    </location>
</feature>
<evidence type="ECO:0000256" key="1">
    <source>
        <dbReference type="ARBA" id="ARBA00022917"/>
    </source>
</evidence>
<organism evidence="3 4">
    <name type="scientific">Dictyostelium firmibasis</name>
    <dbReference type="NCBI Taxonomy" id="79012"/>
    <lineage>
        <taxon>Eukaryota</taxon>
        <taxon>Amoebozoa</taxon>
        <taxon>Evosea</taxon>
        <taxon>Eumycetozoa</taxon>
        <taxon>Dictyostelia</taxon>
        <taxon>Dictyosteliales</taxon>
        <taxon>Dictyosteliaceae</taxon>
        <taxon>Dictyostelium</taxon>
    </lineage>
</organism>
<dbReference type="Pfam" id="PF03677">
    <property type="entry name" value="UPF0137"/>
    <property type="match status" value="1"/>
</dbReference>
<protein>
    <recommendedName>
        <fullName evidence="2">AAA domain-containing protein</fullName>
    </recommendedName>
</protein>
<feature type="domain" description="AAA" evidence="2">
    <location>
        <begin position="187"/>
        <end position="294"/>
    </location>
</feature>
<dbReference type="EMBL" id="JAVFKY010000001">
    <property type="protein sequence ID" value="KAK5583325.1"/>
    <property type="molecule type" value="Genomic_DNA"/>
</dbReference>
<evidence type="ECO:0000313" key="3">
    <source>
        <dbReference type="EMBL" id="KAK5583325.1"/>
    </source>
</evidence>
<dbReference type="InterPro" id="IPR045864">
    <property type="entry name" value="aa-tRNA-synth_II/BPL/LPL"/>
</dbReference>
<reference evidence="3 4" key="1">
    <citation type="submission" date="2023-11" db="EMBL/GenBank/DDBJ databases">
        <title>Dfirmibasis_genome.</title>
        <authorList>
            <person name="Edelbroek B."/>
            <person name="Kjellin J."/>
            <person name="Jerlstrom-Hultqvist J."/>
            <person name="Soderbom F."/>
        </authorList>
    </citation>
    <scope>NUCLEOTIDE SEQUENCE [LARGE SCALE GENOMIC DNA]</scope>
    <source>
        <strain evidence="3 4">TNS-C-14</strain>
    </source>
</reference>